<keyword evidence="1" id="KW-0547">Nucleotide-binding</keyword>
<evidence type="ECO:0000313" key="2">
    <source>
        <dbReference type="EMBL" id="KAK4315589.1"/>
    </source>
</evidence>
<dbReference type="InterPro" id="IPR017441">
    <property type="entry name" value="Protein_kinase_ATP_BS"/>
</dbReference>
<keyword evidence="3" id="KW-1185">Reference proteome</keyword>
<protein>
    <submittedName>
        <fullName evidence="2">Uncharacterized protein</fullName>
    </submittedName>
</protein>
<feature type="binding site" evidence="1">
    <location>
        <position position="90"/>
    </location>
    <ligand>
        <name>ATP</name>
        <dbReference type="ChEBI" id="CHEBI:30616"/>
    </ligand>
</feature>
<dbReference type="AlphaFoldDB" id="A0AAE1UEB3"/>
<comment type="caution">
    <text evidence="2">The sequence shown here is derived from an EMBL/GenBank/DDBJ whole genome shotgun (WGS) entry which is preliminary data.</text>
</comment>
<dbReference type="GO" id="GO:0005524">
    <property type="term" value="F:ATP binding"/>
    <property type="evidence" value="ECO:0007669"/>
    <property type="project" value="UniProtKB-UniRule"/>
</dbReference>
<dbReference type="Proteomes" id="UP001292094">
    <property type="component" value="Unassembled WGS sequence"/>
</dbReference>
<dbReference type="PROSITE" id="PS00107">
    <property type="entry name" value="PROTEIN_KINASE_ATP"/>
    <property type="match status" value="1"/>
</dbReference>
<name>A0AAE1UEB3_9EUCA</name>
<keyword evidence="1" id="KW-0067">ATP-binding</keyword>
<gene>
    <name evidence="2" type="ORF">Pmani_013200</name>
</gene>
<sequence>MTNTSSKLCSSELWVSSERKVNTQCEVSPDDAAQQLLQNVSVDVRGGRRVPILRPRSEIEEDCKEIKPLGRGYFGLVTLVRYCGMIAVKKTPCPTNATHLIDFGVSMMVDQKPQGNESAEDLLYKVASPAVDISYLASIFYLIANPLDGRDCNSLADVWNEGLKELVCAMKNTHKMEKPSITFVYQELNRLLKFTTNQRMRYKEFMCHLHKTRWGLSLQHPPRQQWMSNRIKHCQRRTRPKHVHYFDSLTSR</sequence>
<proteinExistence type="predicted"/>
<evidence type="ECO:0000313" key="3">
    <source>
        <dbReference type="Proteomes" id="UP001292094"/>
    </source>
</evidence>
<reference evidence="2" key="1">
    <citation type="submission" date="2023-11" db="EMBL/GenBank/DDBJ databases">
        <title>Genome assemblies of two species of porcelain crab, Petrolisthes cinctipes and Petrolisthes manimaculis (Anomura: Porcellanidae).</title>
        <authorList>
            <person name="Angst P."/>
        </authorList>
    </citation>
    <scope>NUCLEOTIDE SEQUENCE</scope>
    <source>
        <strain evidence="2">PB745_02</strain>
        <tissue evidence="2">Gill</tissue>
    </source>
</reference>
<dbReference type="EMBL" id="JAWZYT010001103">
    <property type="protein sequence ID" value="KAK4315589.1"/>
    <property type="molecule type" value="Genomic_DNA"/>
</dbReference>
<evidence type="ECO:0000256" key="1">
    <source>
        <dbReference type="PROSITE-ProRule" id="PRU10141"/>
    </source>
</evidence>
<accession>A0AAE1UEB3</accession>
<organism evidence="2 3">
    <name type="scientific">Petrolisthes manimaculis</name>
    <dbReference type="NCBI Taxonomy" id="1843537"/>
    <lineage>
        <taxon>Eukaryota</taxon>
        <taxon>Metazoa</taxon>
        <taxon>Ecdysozoa</taxon>
        <taxon>Arthropoda</taxon>
        <taxon>Crustacea</taxon>
        <taxon>Multicrustacea</taxon>
        <taxon>Malacostraca</taxon>
        <taxon>Eumalacostraca</taxon>
        <taxon>Eucarida</taxon>
        <taxon>Decapoda</taxon>
        <taxon>Pleocyemata</taxon>
        <taxon>Anomura</taxon>
        <taxon>Galatheoidea</taxon>
        <taxon>Porcellanidae</taxon>
        <taxon>Petrolisthes</taxon>
    </lineage>
</organism>